<dbReference type="AlphaFoldDB" id="A0A9P9Z6R3"/>
<keyword evidence="2" id="KW-1185">Reference proteome</keyword>
<evidence type="ECO:0000313" key="2">
    <source>
        <dbReference type="Proteomes" id="UP001151287"/>
    </source>
</evidence>
<name>A0A9P9Z6R3_9POAL</name>
<reference evidence="1" key="1">
    <citation type="journal article" date="2022" name="Cell">
        <title>Repeat-based holocentromeres influence genome architecture and karyotype evolution.</title>
        <authorList>
            <person name="Hofstatter P.G."/>
            <person name="Thangavel G."/>
            <person name="Lux T."/>
            <person name="Neumann P."/>
            <person name="Vondrak T."/>
            <person name="Novak P."/>
            <person name="Zhang M."/>
            <person name="Costa L."/>
            <person name="Castellani M."/>
            <person name="Scott A."/>
            <person name="Toegelov H."/>
            <person name="Fuchs J."/>
            <person name="Mata-Sucre Y."/>
            <person name="Dias Y."/>
            <person name="Vanzela A.L.L."/>
            <person name="Huettel B."/>
            <person name="Almeida C.C.S."/>
            <person name="Simkova H."/>
            <person name="Souza G."/>
            <person name="Pedrosa-Harand A."/>
            <person name="Macas J."/>
            <person name="Mayer K.F.X."/>
            <person name="Houben A."/>
            <person name="Marques A."/>
        </authorList>
    </citation>
    <scope>NUCLEOTIDE SEQUENCE</scope>
    <source>
        <strain evidence="1">RhyBre1mFocal</strain>
    </source>
</reference>
<protein>
    <submittedName>
        <fullName evidence="1">Uncharacterized protein</fullName>
    </submittedName>
</protein>
<gene>
    <name evidence="1" type="ORF">LUZ63_021864</name>
</gene>
<evidence type="ECO:0000313" key="1">
    <source>
        <dbReference type="EMBL" id="KAJ1682916.1"/>
    </source>
</evidence>
<proteinExistence type="predicted"/>
<comment type="caution">
    <text evidence="1">The sequence shown here is derived from an EMBL/GenBank/DDBJ whole genome shotgun (WGS) entry which is preliminary data.</text>
</comment>
<dbReference type="EMBL" id="JAMQYH010000437">
    <property type="protein sequence ID" value="KAJ1682916.1"/>
    <property type="molecule type" value="Genomic_DNA"/>
</dbReference>
<organism evidence="1 2">
    <name type="scientific">Rhynchospora breviuscula</name>
    <dbReference type="NCBI Taxonomy" id="2022672"/>
    <lineage>
        <taxon>Eukaryota</taxon>
        <taxon>Viridiplantae</taxon>
        <taxon>Streptophyta</taxon>
        <taxon>Embryophyta</taxon>
        <taxon>Tracheophyta</taxon>
        <taxon>Spermatophyta</taxon>
        <taxon>Magnoliopsida</taxon>
        <taxon>Liliopsida</taxon>
        <taxon>Poales</taxon>
        <taxon>Cyperaceae</taxon>
        <taxon>Cyperoideae</taxon>
        <taxon>Rhynchosporeae</taxon>
        <taxon>Rhynchospora</taxon>
    </lineage>
</organism>
<sequence length="123" mass="13743">MSSYWSRSFPRSNSSFLLSSGYASKSSVIRLREDKFLVDTGLGTPQICIKDELTKVPQYRRTAARFENTVGSSFNVVAGESTRKRRRNYERFFNDLVAGESLIKERAAARLNDFVGTLGCSGG</sequence>
<dbReference type="Proteomes" id="UP001151287">
    <property type="component" value="Unassembled WGS sequence"/>
</dbReference>
<dbReference type="OrthoDB" id="651898at2759"/>
<accession>A0A9P9Z6R3</accession>